<gene>
    <name evidence="2" type="primary">LOC102601800</name>
</gene>
<dbReference type="Proteomes" id="UP000011115">
    <property type="component" value="Unassembled WGS sequence"/>
</dbReference>
<keyword evidence="1" id="KW-1133">Transmembrane helix</keyword>
<keyword evidence="1" id="KW-0472">Membrane</keyword>
<dbReference type="PaxDb" id="4113-PGSC0003DMT400003009"/>
<protein>
    <submittedName>
        <fullName evidence="2">DVL protein</fullName>
    </submittedName>
</protein>
<feature type="transmembrane region" description="Helical" evidence="1">
    <location>
        <begin position="42"/>
        <end position="63"/>
    </location>
</feature>
<reference evidence="2" key="2">
    <citation type="submission" date="2015-06" db="UniProtKB">
        <authorList>
            <consortium name="EnsemblPlants"/>
        </authorList>
    </citation>
    <scope>IDENTIFICATION</scope>
    <source>
        <strain evidence="2">DM1-3 516 R44</strain>
    </source>
</reference>
<evidence type="ECO:0000313" key="3">
    <source>
        <dbReference type="Proteomes" id="UP000011115"/>
    </source>
</evidence>
<keyword evidence="3" id="KW-1185">Reference proteome</keyword>
<organism evidence="2 3">
    <name type="scientific">Solanum tuberosum</name>
    <name type="common">Potato</name>
    <dbReference type="NCBI Taxonomy" id="4113"/>
    <lineage>
        <taxon>Eukaryota</taxon>
        <taxon>Viridiplantae</taxon>
        <taxon>Streptophyta</taxon>
        <taxon>Embryophyta</taxon>
        <taxon>Tracheophyta</taxon>
        <taxon>Spermatophyta</taxon>
        <taxon>Magnoliopsida</taxon>
        <taxon>eudicotyledons</taxon>
        <taxon>Gunneridae</taxon>
        <taxon>Pentapetalae</taxon>
        <taxon>asterids</taxon>
        <taxon>lamiids</taxon>
        <taxon>Solanales</taxon>
        <taxon>Solanaceae</taxon>
        <taxon>Solanoideae</taxon>
        <taxon>Solaneae</taxon>
        <taxon>Solanum</taxon>
    </lineage>
</organism>
<dbReference type="EnsemblPlants" id="PGSC0003DMT400003009">
    <property type="protein sequence ID" value="PGSC0003DMT400003009"/>
    <property type="gene ID" value="PGSC0003DMG400001188"/>
</dbReference>
<dbReference type="InParanoid" id="M0ZL13"/>
<sequence length="108" mass="12234">MCPSLYLDLLYLSQESFGNILSIFSRVVVSFAYLLPSPDPTLLLLELFVILGLNWTPALALLLDFSSLWLNYFYLGLSIMPTKKHDYTSSHYVKPPSLLLKKLSKSST</sequence>
<dbReference type="HOGENOM" id="CLU_2201697_0_0_1"/>
<evidence type="ECO:0000313" key="2">
    <source>
        <dbReference type="EnsemblPlants" id="PGSC0003DMT400003009"/>
    </source>
</evidence>
<proteinExistence type="predicted"/>
<name>M0ZL13_SOLTU</name>
<dbReference type="AlphaFoldDB" id="M0ZL13"/>
<evidence type="ECO:0000256" key="1">
    <source>
        <dbReference type="SAM" id="Phobius"/>
    </source>
</evidence>
<reference evidence="3" key="1">
    <citation type="journal article" date="2011" name="Nature">
        <title>Genome sequence and analysis of the tuber crop potato.</title>
        <authorList>
            <consortium name="The Potato Genome Sequencing Consortium"/>
        </authorList>
    </citation>
    <scope>NUCLEOTIDE SEQUENCE [LARGE SCALE GENOMIC DNA]</scope>
    <source>
        <strain evidence="3">cv. DM1-3 516 R44</strain>
    </source>
</reference>
<accession>M0ZL13</accession>
<keyword evidence="1" id="KW-0812">Transmembrane</keyword>
<dbReference type="Gramene" id="PGSC0003DMT400003009">
    <property type="protein sequence ID" value="PGSC0003DMT400003009"/>
    <property type="gene ID" value="PGSC0003DMG400001188"/>
</dbReference>